<evidence type="ECO:0000259" key="1">
    <source>
        <dbReference type="PROSITE" id="PS51977"/>
    </source>
</evidence>
<gene>
    <name evidence="2" type="ORF">HJ526_17105</name>
</gene>
<dbReference type="Pfam" id="PF05406">
    <property type="entry name" value="WGR"/>
    <property type="match status" value="1"/>
</dbReference>
<dbReference type="EMBL" id="JABCJD010000011">
    <property type="protein sequence ID" value="NVO29145.1"/>
    <property type="molecule type" value="Genomic_DNA"/>
</dbReference>
<dbReference type="SUPFAM" id="SSF142921">
    <property type="entry name" value="WGR domain-like"/>
    <property type="match status" value="1"/>
</dbReference>
<evidence type="ECO:0000313" key="2">
    <source>
        <dbReference type="EMBL" id="NVO29145.1"/>
    </source>
</evidence>
<comment type="caution">
    <text evidence="2">The sequence shown here is derived from an EMBL/GenBank/DDBJ whole genome shotgun (WGS) entry which is preliminary data.</text>
</comment>
<dbReference type="RefSeq" id="WP_176855836.1">
    <property type="nucleotide sequence ID" value="NZ_JABCJD010000011.1"/>
</dbReference>
<sequence>MPEPLYLTRSDPSRNMARFYALSLEPTLFGEVSLVRNWGRIGAHGQMRTETFDRSDAATAAFEHLQILKLRKGYRPKCSE</sequence>
<accession>A0ABX2PI24</accession>
<evidence type="ECO:0000313" key="3">
    <source>
        <dbReference type="Proteomes" id="UP000523601"/>
    </source>
</evidence>
<protein>
    <submittedName>
        <fullName evidence="2">WGR domain-containing protein</fullName>
    </submittedName>
</protein>
<reference evidence="2 3" key="1">
    <citation type="submission" date="2020-04" db="EMBL/GenBank/DDBJ databases">
        <title>Donghicola sp., a member of the Rhodobacteraceae family isolated from mangrove forest in Thailand.</title>
        <authorList>
            <person name="Charoenyingcharoen P."/>
            <person name="Yukphan P."/>
        </authorList>
    </citation>
    <scope>NUCLEOTIDE SEQUENCE [LARGE SCALE GENOMIC DNA]</scope>
    <source>
        <strain evidence="2 3">C2-DW-16</strain>
    </source>
</reference>
<dbReference type="CDD" id="cd07996">
    <property type="entry name" value="WGR_MMR_like"/>
    <property type="match status" value="1"/>
</dbReference>
<dbReference type="Proteomes" id="UP000523601">
    <property type="component" value="Unassembled WGS sequence"/>
</dbReference>
<dbReference type="Gene3D" id="2.20.140.10">
    <property type="entry name" value="WGR domain"/>
    <property type="match status" value="1"/>
</dbReference>
<dbReference type="InterPro" id="IPR008893">
    <property type="entry name" value="WGR_domain"/>
</dbReference>
<feature type="domain" description="WGR" evidence="1">
    <location>
        <begin position="1"/>
        <end position="80"/>
    </location>
</feature>
<dbReference type="InterPro" id="IPR049809">
    <property type="entry name" value="YehF/YfeS-like_WGR"/>
</dbReference>
<proteinExistence type="predicted"/>
<name>A0ABX2PI24_9RHOB</name>
<organism evidence="2 3">
    <name type="scientific">Donghicola mangrovi</name>
    <dbReference type="NCBI Taxonomy" id="2729614"/>
    <lineage>
        <taxon>Bacteria</taxon>
        <taxon>Pseudomonadati</taxon>
        <taxon>Pseudomonadota</taxon>
        <taxon>Alphaproteobacteria</taxon>
        <taxon>Rhodobacterales</taxon>
        <taxon>Roseobacteraceae</taxon>
        <taxon>Donghicola</taxon>
    </lineage>
</organism>
<dbReference type="SMART" id="SM00773">
    <property type="entry name" value="WGR"/>
    <property type="match status" value="1"/>
</dbReference>
<keyword evidence="3" id="KW-1185">Reference proteome</keyword>
<dbReference type="InterPro" id="IPR036930">
    <property type="entry name" value="WGR_dom_sf"/>
</dbReference>
<dbReference type="PROSITE" id="PS51977">
    <property type="entry name" value="WGR"/>
    <property type="match status" value="1"/>
</dbReference>